<dbReference type="PROSITE" id="PS51935">
    <property type="entry name" value="NLPC_P60"/>
    <property type="match status" value="1"/>
</dbReference>
<evidence type="ECO:0000313" key="7">
    <source>
        <dbReference type="EMBL" id="CAA6813506.1"/>
    </source>
</evidence>
<dbReference type="Pfam" id="PF00877">
    <property type="entry name" value="NLPC_P60"/>
    <property type="match status" value="1"/>
</dbReference>
<accession>A0A6S6TAY1</accession>
<dbReference type="AlphaFoldDB" id="A0A6S6TAY1"/>
<protein>
    <submittedName>
        <fullName evidence="7">NLP/P60 family protein</fullName>
    </submittedName>
</protein>
<dbReference type="GO" id="GO:0006508">
    <property type="term" value="P:proteolysis"/>
    <property type="evidence" value="ECO:0007669"/>
    <property type="project" value="UniProtKB-KW"/>
</dbReference>
<keyword evidence="2" id="KW-0645">Protease</keyword>
<evidence type="ECO:0000256" key="2">
    <source>
        <dbReference type="ARBA" id="ARBA00022670"/>
    </source>
</evidence>
<evidence type="ECO:0000256" key="3">
    <source>
        <dbReference type="ARBA" id="ARBA00022801"/>
    </source>
</evidence>
<dbReference type="GO" id="GO:0008234">
    <property type="term" value="F:cysteine-type peptidase activity"/>
    <property type="evidence" value="ECO:0007669"/>
    <property type="project" value="UniProtKB-KW"/>
</dbReference>
<feature type="transmembrane region" description="Helical" evidence="5">
    <location>
        <begin position="7"/>
        <end position="26"/>
    </location>
</feature>
<dbReference type="InterPro" id="IPR051202">
    <property type="entry name" value="Peptidase_C40"/>
</dbReference>
<gene>
    <name evidence="7" type="ORF">HELGO_WM6530</name>
</gene>
<dbReference type="PANTHER" id="PTHR47053">
    <property type="entry name" value="MUREIN DD-ENDOPEPTIDASE MEPH-RELATED"/>
    <property type="match status" value="1"/>
</dbReference>
<dbReference type="Gene3D" id="3.90.1720.10">
    <property type="entry name" value="endopeptidase domain like (from Nostoc punctiforme)"/>
    <property type="match status" value="1"/>
</dbReference>
<proteinExistence type="inferred from homology"/>
<evidence type="ECO:0000259" key="6">
    <source>
        <dbReference type="PROSITE" id="PS51935"/>
    </source>
</evidence>
<comment type="similarity">
    <text evidence="1">Belongs to the peptidase C40 family.</text>
</comment>
<reference evidence="7" key="1">
    <citation type="submission" date="2020-01" db="EMBL/GenBank/DDBJ databases">
        <authorList>
            <person name="Meier V. D."/>
            <person name="Meier V D."/>
        </authorList>
    </citation>
    <scope>NUCLEOTIDE SEQUENCE</scope>
    <source>
        <strain evidence="7">HLG_WM_MAG_04</strain>
    </source>
</reference>
<dbReference type="SUPFAM" id="SSF54001">
    <property type="entry name" value="Cysteine proteinases"/>
    <property type="match status" value="1"/>
</dbReference>
<keyword evidence="5" id="KW-0472">Membrane</keyword>
<dbReference type="PANTHER" id="PTHR47053:SF1">
    <property type="entry name" value="MUREIN DD-ENDOPEPTIDASE MEPH-RELATED"/>
    <property type="match status" value="1"/>
</dbReference>
<evidence type="ECO:0000256" key="4">
    <source>
        <dbReference type="ARBA" id="ARBA00022807"/>
    </source>
</evidence>
<dbReference type="InterPro" id="IPR000064">
    <property type="entry name" value="NLP_P60_dom"/>
</dbReference>
<keyword evidence="5" id="KW-1133">Transmembrane helix</keyword>
<name>A0A6S6TAY1_9BACT</name>
<keyword evidence="4" id="KW-0788">Thiol protease</keyword>
<keyword evidence="3" id="KW-0378">Hydrolase</keyword>
<feature type="domain" description="NlpC/P60" evidence="6">
    <location>
        <begin position="146"/>
        <end position="273"/>
    </location>
</feature>
<sequence length="277" mass="31906">MDKIRNILLIILLFQFLVFLYVKLVYEQNITPKYSTVTPTTFENLIEDSISEIMDGAKELPQSSEYTIWDKEMIAKLNKEIQNFNNQVEPMGNPNIALKIESVPKAVIQEKVNKTTKEAVKHKKIEKKIVEVKVAKKEKKKIVPKIPISKKVAKYAKGKLGQKYVWGATGPNTFDCSGFTRDVFLCTTGIKIPRVSRNQAKIGTYVKYKELKRGDMVFFDTEKKYTGKVNHVGIYLSKGNFIHASSARKKVIITNFKKKPFYKKRFLWGRRVVKSKS</sequence>
<dbReference type="InterPro" id="IPR038765">
    <property type="entry name" value="Papain-like_cys_pep_sf"/>
</dbReference>
<keyword evidence="5" id="KW-0812">Transmembrane</keyword>
<dbReference type="EMBL" id="CACVAX010000039">
    <property type="protein sequence ID" value="CAA6813506.1"/>
    <property type="molecule type" value="Genomic_DNA"/>
</dbReference>
<organism evidence="7">
    <name type="scientific">uncultured Sulfurovum sp</name>
    <dbReference type="NCBI Taxonomy" id="269237"/>
    <lineage>
        <taxon>Bacteria</taxon>
        <taxon>Pseudomonadati</taxon>
        <taxon>Campylobacterota</taxon>
        <taxon>Epsilonproteobacteria</taxon>
        <taxon>Campylobacterales</taxon>
        <taxon>Sulfurovaceae</taxon>
        <taxon>Sulfurovum</taxon>
        <taxon>environmental samples</taxon>
    </lineage>
</organism>
<evidence type="ECO:0000256" key="1">
    <source>
        <dbReference type="ARBA" id="ARBA00007074"/>
    </source>
</evidence>
<evidence type="ECO:0000256" key="5">
    <source>
        <dbReference type="SAM" id="Phobius"/>
    </source>
</evidence>